<keyword evidence="3" id="KW-1185">Reference proteome</keyword>
<reference evidence="2 3" key="1">
    <citation type="submission" date="2024-09" db="EMBL/GenBank/DDBJ databases">
        <authorList>
            <person name="Sun Q."/>
            <person name="Mori K."/>
        </authorList>
    </citation>
    <scope>NUCLEOTIDE SEQUENCE [LARGE SCALE GENOMIC DNA]</scope>
    <source>
        <strain evidence="2 3">CCM 4839</strain>
    </source>
</reference>
<feature type="transmembrane region" description="Helical" evidence="1">
    <location>
        <begin position="29"/>
        <end position="46"/>
    </location>
</feature>
<dbReference type="EMBL" id="JBHLVF010000037">
    <property type="protein sequence ID" value="MFC0394005.1"/>
    <property type="molecule type" value="Genomic_DNA"/>
</dbReference>
<proteinExistence type="predicted"/>
<organism evidence="2 3">
    <name type="scientific">Paenibacillus mendelii</name>
    <dbReference type="NCBI Taxonomy" id="206163"/>
    <lineage>
        <taxon>Bacteria</taxon>
        <taxon>Bacillati</taxon>
        <taxon>Bacillota</taxon>
        <taxon>Bacilli</taxon>
        <taxon>Bacillales</taxon>
        <taxon>Paenibacillaceae</taxon>
        <taxon>Paenibacillus</taxon>
    </lineage>
</organism>
<sequence>MVIAGHSFFVRHSYFYLKYAEVFWSGNPGLFFMLQAGVMVAARFALRTRIPSDGQWHPLLTSGLLVYMAADIDLLSLAVIGPEALMYAASRLIALGMALIYPILVTYLTFVVSVPPATY</sequence>
<dbReference type="Proteomes" id="UP001589818">
    <property type="component" value="Unassembled WGS sequence"/>
</dbReference>
<name>A0ABV6JDN9_9BACL</name>
<comment type="caution">
    <text evidence="2">The sequence shown here is derived from an EMBL/GenBank/DDBJ whole genome shotgun (WGS) entry which is preliminary data.</text>
</comment>
<keyword evidence="1" id="KW-1133">Transmembrane helix</keyword>
<protein>
    <submittedName>
        <fullName evidence="2">Uncharacterized protein</fullName>
    </submittedName>
</protein>
<keyword evidence="1" id="KW-0812">Transmembrane</keyword>
<evidence type="ECO:0000313" key="3">
    <source>
        <dbReference type="Proteomes" id="UP001589818"/>
    </source>
</evidence>
<evidence type="ECO:0000256" key="1">
    <source>
        <dbReference type="SAM" id="Phobius"/>
    </source>
</evidence>
<keyword evidence="1" id="KW-0472">Membrane</keyword>
<feature type="transmembrane region" description="Helical" evidence="1">
    <location>
        <begin position="58"/>
        <end position="80"/>
    </location>
</feature>
<feature type="transmembrane region" description="Helical" evidence="1">
    <location>
        <begin position="92"/>
        <end position="114"/>
    </location>
</feature>
<accession>A0ABV6JDN9</accession>
<evidence type="ECO:0000313" key="2">
    <source>
        <dbReference type="EMBL" id="MFC0394005.1"/>
    </source>
</evidence>
<gene>
    <name evidence="2" type="ORF">ACFFJ8_21870</name>
</gene>